<feature type="region of interest" description="Disordered" evidence="1">
    <location>
        <begin position="191"/>
        <end position="224"/>
    </location>
</feature>
<evidence type="ECO:0000256" key="1">
    <source>
        <dbReference type="SAM" id="MobiDB-lite"/>
    </source>
</evidence>
<feature type="compositionally biased region" description="Basic and acidic residues" evidence="1">
    <location>
        <begin position="11"/>
        <end position="20"/>
    </location>
</feature>
<feature type="domain" description="BEN" evidence="2">
    <location>
        <begin position="259"/>
        <end position="368"/>
    </location>
</feature>
<feature type="region of interest" description="Disordered" evidence="1">
    <location>
        <begin position="97"/>
        <end position="131"/>
    </location>
</feature>
<evidence type="ECO:0000259" key="2">
    <source>
        <dbReference type="PROSITE" id="PS51457"/>
    </source>
</evidence>
<dbReference type="KEGG" id="aqu:109586390"/>
<dbReference type="Gene3D" id="1.10.10.2590">
    <property type="entry name" value="BEN domain"/>
    <property type="match status" value="1"/>
</dbReference>
<dbReference type="EnsemblMetazoa" id="XM_020002575.1">
    <property type="protein sequence ID" value="XP_019858134.1"/>
    <property type="gene ID" value="LOC109586390"/>
</dbReference>
<dbReference type="PROSITE" id="PS51457">
    <property type="entry name" value="BEN"/>
    <property type="match status" value="1"/>
</dbReference>
<organism evidence="3 4">
    <name type="scientific">Amphimedon queenslandica</name>
    <name type="common">Sponge</name>
    <dbReference type="NCBI Taxonomy" id="400682"/>
    <lineage>
        <taxon>Eukaryota</taxon>
        <taxon>Metazoa</taxon>
        <taxon>Porifera</taxon>
        <taxon>Demospongiae</taxon>
        <taxon>Heteroscleromorpha</taxon>
        <taxon>Haplosclerida</taxon>
        <taxon>Niphatidae</taxon>
        <taxon>Amphimedon</taxon>
    </lineage>
</organism>
<evidence type="ECO:0000313" key="4">
    <source>
        <dbReference type="Proteomes" id="UP000007879"/>
    </source>
</evidence>
<dbReference type="SMART" id="SM01025">
    <property type="entry name" value="BEN"/>
    <property type="match status" value="1"/>
</dbReference>
<dbReference type="AlphaFoldDB" id="A0AAN0JMX9"/>
<dbReference type="InterPro" id="IPR018379">
    <property type="entry name" value="BEN_domain"/>
</dbReference>
<feature type="region of interest" description="Disordered" evidence="1">
    <location>
        <begin position="1"/>
        <end position="25"/>
    </location>
</feature>
<protein>
    <recommendedName>
        <fullName evidence="2">BEN domain-containing protein</fullName>
    </recommendedName>
</protein>
<feature type="compositionally biased region" description="Basic residues" evidence="1">
    <location>
        <begin position="1"/>
        <end position="10"/>
    </location>
</feature>
<evidence type="ECO:0000313" key="3">
    <source>
        <dbReference type="EnsemblMetazoa" id="XP_019858134.1"/>
    </source>
</evidence>
<gene>
    <name evidence="3" type="primary">109586390</name>
</gene>
<reference evidence="4" key="1">
    <citation type="journal article" date="2010" name="Nature">
        <title>The Amphimedon queenslandica genome and the evolution of animal complexity.</title>
        <authorList>
            <person name="Srivastava M."/>
            <person name="Simakov O."/>
            <person name="Chapman J."/>
            <person name="Fahey B."/>
            <person name="Gauthier M.E."/>
            <person name="Mitros T."/>
            <person name="Richards G.S."/>
            <person name="Conaco C."/>
            <person name="Dacre M."/>
            <person name="Hellsten U."/>
            <person name="Larroux C."/>
            <person name="Putnam N.H."/>
            <person name="Stanke M."/>
            <person name="Adamska M."/>
            <person name="Darling A."/>
            <person name="Degnan S.M."/>
            <person name="Oakley T.H."/>
            <person name="Plachetzki D.C."/>
            <person name="Zhai Y."/>
            <person name="Adamski M."/>
            <person name="Calcino A."/>
            <person name="Cummins S.F."/>
            <person name="Goodstein D.M."/>
            <person name="Harris C."/>
            <person name="Jackson D.J."/>
            <person name="Leys S.P."/>
            <person name="Shu S."/>
            <person name="Woodcroft B.J."/>
            <person name="Vervoort M."/>
            <person name="Kosik K.S."/>
            <person name="Manning G."/>
            <person name="Degnan B.M."/>
            <person name="Rokhsar D.S."/>
        </authorList>
    </citation>
    <scope>NUCLEOTIDE SEQUENCE [LARGE SCALE GENOMIC DNA]</scope>
</reference>
<accession>A0AAN0JMX9</accession>
<proteinExistence type="predicted"/>
<dbReference type="Proteomes" id="UP000007879">
    <property type="component" value="Unassembled WGS sequence"/>
</dbReference>
<keyword evidence="4" id="KW-1185">Reference proteome</keyword>
<name>A0AAN0JMX9_AMPQE</name>
<feature type="compositionally biased region" description="Basic and acidic residues" evidence="1">
    <location>
        <begin position="118"/>
        <end position="131"/>
    </location>
</feature>
<sequence>MMSKSSKRQRKPSEKVKVSGDDGVEQQLPAQTMWCTVKLENKDGSEKEHLVCSKYLENEDGSQVTLKDLYSFNNVIWVHRKVPYEVTIMETHVKKPTKRRIVDELSHSDSSSDESEEIPERPLKKQKSDEKITEYIPSDNEVETVSQDSAGSLDVQDSVTTPVASHLTQDSTSSPMINGFKVPFATPTHSTNATPNGSGKVTPILNQSTVTTPKAGSQRKYDRDEDVKNLKDRLTRIEKKLDKLITSVSTSTGRIVTDNNDEASSTDATNKKYITDSGVNLLTVRAETPSKYALSLMDIFFTEMEMANSCYCPSKRTKKPPLNSDKVAFLEECIRKKFSIDIKEFEEKYGSVIRRKCMQKCLDKNRTINGIKKE</sequence>
<feature type="compositionally biased region" description="Polar residues" evidence="1">
    <location>
        <begin position="191"/>
        <end position="215"/>
    </location>
</feature>
<dbReference type="GO" id="GO:0003677">
    <property type="term" value="F:DNA binding"/>
    <property type="evidence" value="ECO:0007669"/>
    <property type="project" value="InterPro"/>
</dbReference>
<reference evidence="3" key="2">
    <citation type="submission" date="2024-06" db="UniProtKB">
        <authorList>
            <consortium name="EnsemblMetazoa"/>
        </authorList>
    </citation>
    <scope>IDENTIFICATION</scope>
</reference>